<evidence type="ECO:0000256" key="1">
    <source>
        <dbReference type="SAM" id="MobiDB-lite"/>
    </source>
</evidence>
<dbReference type="VEuPathDB" id="MicrosporidiaDB:H312_01834"/>
<reference evidence="4" key="1">
    <citation type="submission" date="2013-02" db="EMBL/GenBank/DDBJ databases">
        <authorList>
            <consortium name="The Broad Institute Genome Sequencing Platform"/>
            <person name="Cuomo C."/>
            <person name="Becnel J."/>
            <person name="Sanscrainte N."/>
            <person name="Walker B."/>
            <person name="Young S.K."/>
            <person name="Zeng Q."/>
            <person name="Gargeya S."/>
            <person name="Fitzgerald M."/>
            <person name="Haas B."/>
            <person name="Abouelleil A."/>
            <person name="Alvarado L."/>
            <person name="Arachchi H.M."/>
            <person name="Berlin A.M."/>
            <person name="Chapman S.B."/>
            <person name="Dewar J."/>
            <person name="Goldberg J."/>
            <person name="Griggs A."/>
            <person name="Gujja S."/>
            <person name="Hansen M."/>
            <person name="Howarth C."/>
            <person name="Imamovic A."/>
            <person name="Larimer J."/>
            <person name="McCowan C."/>
            <person name="Murphy C."/>
            <person name="Neiman D."/>
            <person name="Pearson M."/>
            <person name="Priest M."/>
            <person name="Roberts A."/>
            <person name="Saif S."/>
            <person name="Shea T."/>
            <person name="Sisk P."/>
            <person name="Sykes S."/>
            <person name="Wortman J."/>
            <person name="Nusbaum C."/>
            <person name="Birren B."/>
        </authorList>
    </citation>
    <scope>NUCLEOTIDE SEQUENCE [LARGE SCALE GENOMIC DNA]</scope>
    <source>
        <strain evidence="4">PRA339</strain>
    </source>
</reference>
<dbReference type="InterPro" id="IPR023346">
    <property type="entry name" value="Lysozyme-like_dom_sf"/>
</dbReference>
<feature type="chain" id="PRO_5001572422" description="Glycoside hydrolase family 19 catalytic domain-containing protein" evidence="2">
    <location>
        <begin position="19"/>
        <end position="320"/>
    </location>
</feature>
<keyword evidence="2" id="KW-0732">Signal</keyword>
<feature type="signal peptide" evidence="2">
    <location>
        <begin position="1"/>
        <end position="18"/>
    </location>
</feature>
<evidence type="ECO:0000313" key="4">
    <source>
        <dbReference type="Proteomes" id="UP000030655"/>
    </source>
</evidence>
<feature type="compositionally biased region" description="Basic residues" evidence="1">
    <location>
        <begin position="307"/>
        <end position="320"/>
    </location>
</feature>
<name>A0A059F0N9_9MICR</name>
<protein>
    <recommendedName>
        <fullName evidence="5">Glycoside hydrolase family 19 catalytic domain-containing protein</fullName>
    </recommendedName>
</protein>
<keyword evidence="4" id="KW-1185">Reference proteome</keyword>
<evidence type="ECO:0000313" key="3">
    <source>
        <dbReference type="EMBL" id="KCZ80735.1"/>
    </source>
</evidence>
<gene>
    <name evidence="3" type="ORF">H312_01834</name>
</gene>
<organism evidence="3 4">
    <name type="scientific">Anncaliia algerae PRA339</name>
    <dbReference type="NCBI Taxonomy" id="1288291"/>
    <lineage>
        <taxon>Eukaryota</taxon>
        <taxon>Fungi</taxon>
        <taxon>Fungi incertae sedis</taxon>
        <taxon>Microsporidia</taxon>
        <taxon>Tubulinosematoidea</taxon>
        <taxon>Tubulinosematidae</taxon>
        <taxon>Anncaliia</taxon>
    </lineage>
</organism>
<proteinExistence type="predicted"/>
<feature type="compositionally biased region" description="Acidic residues" evidence="1">
    <location>
        <begin position="270"/>
        <end position="282"/>
    </location>
</feature>
<reference evidence="3 4" key="2">
    <citation type="submission" date="2014-03" db="EMBL/GenBank/DDBJ databases">
        <title>The Genome Sequence of Anncaliia algerae insect isolate PRA339.</title>
        <authorList>
            <consortium name="The Broad Institute Genome Sequencing Platform"/>
            <consortium name="The Broad Institute Genome Sequencing Center for Infectious Disease"/>
            <person name="Cuomo C."/>
            <person name="Becnel J."/>
            <person name="Sanscrainte N."/>
            <person name="Walker B."/>
            <person name="Young S.K."/>
            <person name="Zeng Q."/>
            <person name="Gargeya S."/>
            <person name="Fitzgerald M."/>
            <person name="Haas B."/>
            <person name="Abouelleil A."/>
            <person name="Alvarado L."/>
            <person name="Arachchi H.M."/>
            <person name="Berlin A.M."/>
            <person name="Chapman S.B."/>
            <person name="Dewar J."/>
            <person name="Goldberg J."/>
            <person name="Griggs A."/>
            <person name="Gujja S."/>
            <person name="Hansen M."/>
            <person name="Howarth C."/>
            <person name="Imamovic A."/>
            <person name="Larimer J."/>
            <person name="McCowan C."/>
            <person name="Murphy C."/>
            <person name="Neiman D."/>
            <person name="Pearson M."/>
            <person name="Priest M."/>
            <person name="Roberts A."/>
            <person name="Saif S."/>
            <person name="Shea T."/>
            <person name="Sisk P."/>
            <person name="Sykes S."/>
            <person name="Wortman J."/>
            <person name="Nusbaum C."/>
            <person name="Birren B."/>
        </authorList>
    </citation>
    <scope>NUCLEOTIDE SEQUENCE [LARGE SCALE GENOMIC DNA]</scope>
    <source>
        <strain evidence="3 4">PRA339</strain>
    </source>
</reference>
<sequence length="320" mass="36655">MRIIGFCSILSFISMVLASKHRKRQTKSSRMYQADEPVPGEKTFSLKADVKARPLSEGVTAFIAEGTLEETPGPGPTPKPVPEEEFVDKLFEYIIGKYGNGTKKAAKRAAQDIENLLQKFYNEFDDWNELEIFTANAIFTTGGFKNMSQKYPEPVDEWFSRGILQICTEGNYRKLAEIMEDEVFITNPDILASFEDIATEGSIAFWKLLVEDAKKQDPTFKLTWDSALKLLNTYEVQPEHEKEWALNKANRLEEYNNVRKLFGEMPLEEKDNEDQSEEDSDEKEAIARAKLYDLKKKATKLRDSSKRHGSSKKKSSKNYD</sequence>
<dbReference type="Proteomes" id="UP000030655">
    <property type="component" value="Unassembled WGS sequence"/>
</dbReference>
<evidence type="ECO:0000256" key="2">
    <source>
        <dbReference type="SAM" id="SignalP"/>
    </source>
</evidence>
<dbReference type="AlphaFoldDB" id="A0A059F0N9"/>
<dbReference type="EMBL" id="KK365164">
    <property type="protein sequence ID" value="KCZ80735.1"/>
    <property type="molecule type" value="Genomic_DNA"/>
</dbReference>
<dbReference type="Gene3D" id="1.10.530.10">
    <property type="match status" value="1"/>
</dbReference>
<evidence type="ECO:0008006" key="5">
    <source>
        <dbReference type="Google" id="ProtNLM"/>
    </source>
</evidence>
<dbReference type="SUPFAM" id="SSF53955">
    <property type="entry name" value="Lysozyme-like"/>
    <property type="match status" value="1"/>
</dbReference>
<feature type="region of interest" description="Disordered" evidence="1">
    <location>
        <begin position="263"/>
        <end position="285"/>
    </location>
</feature>
<dbReference type="OrthoDB" id="2196347at2759"/>
<accession>A0A059F0N9</accession>
<feature type="region of interest" description="Disordered" evidence="1">
    <location>
        <begin position="298"/>
        <end position="320"/>
    </location>
</feature>
<dbReference type="HOGENOM" id="CLU_1081725_0_0_1"/>